<keyword evidence="4" id="KW-1185">Reference proteome</keyword>
<evidence type="ECO:0000313" key="3">
    <source>
        <dbReference type="EMBL" id="KAK5994174.1"/>
    </source>
</evidence>
<proteinExistence type="predicted"/>
<dbReference type="Proteomes" id="UP001338125">
    <property type="component" value="Unassembled WGS sequence"/>
</dbReference>
<sequence length="436" mass="46997">MHFNTLRIALLATLVAAAPQPLLDTRDLRSCNNNVALSAVKLLRATAFCSSFLHISTETCIRTATVTKTIPTTISATATLTNGQTVTNINTVVVQVISTVVVDGPTNTVTATITDINTITNPIIVTVTKTNTVTSTTYPRVGGPLKRDEVLPREPNANPRVVIPPGLKIFASNVISTACSCYVPSPTVIKTTTVTKTIRPTATLSFTATVSPTIATVIKCHELCKSGRKKVFPTPTSGARLEARPLIKELEGQELKPSPIETYLRDSYDLATELCTHSLPCDQKPDIKTVTSTSSSTTTSTGPPVTSTETARATITATVQPVSYTTKTETETVTVTGRQYHHVFSYNNKCIPYNYLTLNSDVSGIPITFEGIFQWCAALCASDSSCVQIWVAHTDPVSPVGLWCMTGGGPESKTWDQTEIQCQYPPIGPNGHWYRI</sequence>
<protein>
    <recommendedName>
        <fullName evidence="5">Apple domain-containing protein</fullName>
    </recommendedName>
</protein>
<evidence type="ECO:0000256" key="1">
    <source>
        <dbReference type="SAM" id="MobiDB-lite"/>
    </source>
</evidence>
<evidence type="ECO:0008006" key="5">
    <source>
        <dbReference type="Google" id="ProtNLM"/>
    </source>
</evidence>
<organism evidence="3 4">
    <name type="scientific">Cladobotryum mycophilum</name>
    <dbReference type="NCBI Taxonomy" id="491253"/>
    <lineage>
        <taxon>Eukaryota</taxon>
        <taxon>Fungi</taxon>
        <taxon>Dikarya</taxon>
        <taxon>Ascomycota</taxon>
        <taxon>Pezizomycotina</taxon>
        <taxon>Sordariomycetes</taxon>
        <taxon>Hypocreomycetidae</taxon>
        <taxon>Hypocreales</taxon>
        <taxon>Hypocreaceae</taxon>
        <taxon>Cladobotryum</taxon>
    </lineage>
</organism>
<dbReference type="EMBL" id="JAVFKD010000012">
    <property type="protein sequence ID" value="KAK5994174.1"/>
    <property type="molecule type" value="Genomic_DNA"/>
</dbReference>
<feature type="signal peptide" evidence="2">
    <location>
        <begin position="1"/>
        <end position="17"/>
    </location>
</feature>
<gene>
    <name evidence="3" type="ORF">PT974_07616</name>
</gene>
<feature type="chain" id="PRO_5045639749" description="Apple domain-containing protein" evidence="2">
    <location>
        <begin position="18"/>
        <end position="436"/>
    </location>
</feature>
<evidence type="ECO:0000256" key="2">
    <source>
        <dbReference type="SAM" id="SignalP"/>
    </source>
</evidence>
<evidence type="ECO:0000313" key="4">
    <source>
        <dbReference type="Proteomes" id="UP001338125"/>
    </source>
</evidence>
<feature type="region of interest" description="Disordered" evidence="1">
    <location>
        <begin position="290"/>
        <end position="309"/>
    </location>
</feature>
<comment type="caution">
    <text evidence="3">The sequence shown here is derived from an EMBL/GenBank/DDBJ whole genome shotgun (WGS) entry which is preliminary data.</text>
</comment>
<name>A0ABR0SQ47_9HYPO</name>
<keyword evidence="2" id="KW-0732">Signal</keyword>
<accession>A0ABR0SQ47</accession>
<reference evidence="3 4" key="1">
    <citation type="submission" date="2024-01" db="EMBL/GenBank/DDBJ databases">
        <title>Complete genome of Cladobotryum mycophilum ATHUM6906.</title>
        <authorList>
            <person name="Christinaki A.C."/>
            <person name="Myridakis A.I."/>
            <person name="Kouvelis V.N."/>
        </authorList>
    </citation>
    <scope>NUCLEOTIDE SEQUENCE [LARGE SCALE GENOMIC DNA]</scope>
    <source>
        <strain evidence="3 4">ATHUM6906</strain>
    </source>
</reference>